<feature type="domain" description="Glutamyl/glutaminyl-tRNA synthetase class Ib catalytic" evidence="13">
    <location>
        <begin position="59"/>
        <end position="403"/>
    </location>
</feature>
<dbReference type="InterPro" id="IPR000924">
    <property type="entry name" value="Glu/Gln-tRNA-synth"/>
</dbReference>
<dbReference type="PROSITE" id="PS00178">
    <property type="entry name" value="AA_TRNA_LIGASE_I"/>
    <property type="match status" value="1"/>
</dbReference>
<evidence type="ECO:0000256" key="12">
    <source>
        <dbReference type="SAM" id="MobiDB-lite"/>
    </source>
</evidence>
<evidence type="ECO:0000259" key="15">
    <source>
        <dbReference type="Pfam" id="PF20974"/>
    </source>
</evidence>
<name>A0A139STK3_9BACT</name>
<dbReference type="Pfam" id="PF20974">
    <property type="entry name" value="tRNA-synt_1c_C2"/>
    <property type="match status" value="1"/>
</dbReference>
<evidence type="ECO:0000256" key="9">
    <source>
        <dbReference type="ARBA" id="ARBA00048270"/>
    </source>
</evidence>
<evidence type="ECO:0000256" key="6">
    <source>
        <dbReference type="ARBA" id="ARBA00022840"/>
    </source>
</evidence>
<dbReference type="EMBL" id="LSZP01000004">
    <property type="protein sequence ID" value="KXU37790.1"/>
    <property type="molecule type" value="Genomic_DNA"/>
</dbReference>
<evidence type="ECO:0000256" key="7">
    <source>
        <dbReference type="ARBA" id="ARBA00022917"/>
    </source>
</evidence>
<comment type="caution">
    <text evidence="16">The sequence shown here is derived from an EMBL/GenBank/DDBJ whole genome shotgun (WGS) entry which is preliminary data.</text>
</comment>
<evidence type="ECO:0000313" key="16">
    <source>
        <dbReference type="EMBL" id="KXU37790.1"/>
    </source>
</evidence>
<protein>
    <recommendedName>
        <fullName evidence="2 10">Glutamine--tRNA ligase</fullName>
        <ecNumber evidence="2 10">6.1.1.18</ecNumber>
    </recommendedName>
</protein>
<evidence type="ECO:0000256" key="5">
    <source>
        <dbReference type="ARBA" id="ARBA00022741"/>
    </source>
</evidence>
<dbReference type="OrthoDB" id="9801560at2"/>
<keyword evidence="3" id="KW-0963">Cytoplasm</keyword>
<dbReference type="InterPro" id="IPR004514">
    <property type="entry name" value="Gln-tRNA-synth"/>
</dbReference>
<reference evidence="16 17" key="1">
    <citation type="submission" date="2016-02" db="EMBL/GenBank/DDBJ databases">
        <authorList>
            <person name="Wen L."/>
            <person name="He K."/>
            <person name="Yang H."/>
        </authorList>
    </citation>
    <scope>NUCLEOTIDE SEQUENCE [LARGE SCALE GENOMIC DNA]</scope>
    <source>
        <strain evidence="16 17">CV41</strain>
    </source>
</reference>
<evidence type="ECO:0000259" key="14">
    <source>
        <dbReference type="Pfam" id="PF03950"/>
    </source>
</evidence>
<dbReference type="EC" id="6.1.1.18" evidence="2 10"/>
<accession>A0A139STK3</accession>
<keyword evidence="6 11" id="KW-0067">ATP-binding</keyword>
<dbReference type="InterPro" id="IPR049437">
    <property type="entry name" value="tRNA-synt_1c_C2"/>
</dbReference>
<dbReference type="Gene3D" id="2.40.240.10">
    <property type="entry name" value="Ribosomal Protein L25, Chain P"/>
    <property type="match status" value="2"/>
</dbReference>
<keyword evidence="7 11" id="KW-0648">Protein biosynthesis</keyword>
<evidence type="ECO:0000313" key="17">
    <source>
        <dbReference type="Proteomes" id="UP000071392"/>
    </source>
</evidence>
<organism evidence="16 17">
    <name type="scientific">Cephaloticoccus capnophilus</name>
    <dbReference type="NCBI Taxonomy" id="1548208"/>
    <lineage>
        <taxon>Bacteria</taxon>
        <taxon>Pseudomonadati</taxon>
        <taxon>Verrucomicrobiota</taxon>
        <taxon>Opitutia</taxon>
        <taxon>Opitutales</taxon>
        <taxon>Opitutaceae</taxon>
        <taxon>Cephaloticoccus</taxon>
    </lineage>
</organism>
<keyword evidence="17" id="KW-1185">Reference proteome</keyword>
<dbReference type="GO" id="GO:0004819">
    <property type="term" value="F:glutamine-tRNA ligase activity"/>
    <property type="evidence" value="ECO:0007669"/>
    <property type="project" value="UniProtKB-UniRule"/>
</dbReference>
<keyword evidence="4 11" id="KW-0436">Ligase</keyword>
<dbReference type="InterPro" id="IPR020059">
    <property type="entry name" value="Glu/Gln-tRNA-synth_Ib_codon-bd"/>
</dbReference>
<dbReference type="InterPro" id="IPR014729">
    <property type="entry name" value="Rossmann-like_a/b/a_fold"/>
</dbReference>
<dbReference type="SUPFAM" id="SSF50715">
    <property type="entry name" value="Ribosomal protein L25-like"/>
    <property type="match status" value="1"/>
</dbReference>
<dbReference type="SUPFAM" id="SSF52374">
    <property type="entry name" value="Nucleotidylyl transferase"/>
    <property type="match status" value="1"/>
</dbReference>
<feature type="domain" description="tRNA synthetases class I (E and Q) anti-codon binding" evidence="15">
    <location>
        <begin position="528"/>
        <end position="601"/>
    </location>
</feature>
<evidence type="ECO:0000256" key="10">
    <source>
        <dbReference type="NCBIfam" id="TIGR00440"/>
    </source>
</evidence>
<feature type="compositionally biased region" description="Basic and acidic residues" evidence="12">
    <location>
        <begin position="143"/>
        <end position="153"/>
    </location>
</feature>
<evidence type="ECO:0000256" key="2">
    <source>
        <dbReference type="ARBA" id="ARBA00012836"/>
    </source>
</evidence>
<evidence type="ECO:0000256" key="8">
    <source>
        <dbReference type="ARBA" id="ARBA00023146"/>
    </source>
</evidence>
<dbReference type="Pfam" id="PF00749">
    <property type="entry name" value="tRNA-synt_1c"/>
    <property type="match status" value="1"/>
</dbReference>
<sequence>MITPTDTGLESDSSAATPAPAAAATSASALAADAALRTSPTDFIRDIVAAHVAENRYPQIVTRFPPEPNGYLHLGHARAICLNFGIARENAGRCHLRFDDTNPAKEDAHYVAAITRDIRWLIHDWADAQLTFKPRGAGPAAHRSADGHPDHLVPHAPADAPDTEPYAASDYFDALYDYALELIRRGKAYVCDLSPEDTERYRGTPTTPGQNSPYRDRSVEENLDLFARMRAGEFPDGARTLRAKIDMASPNLWLRDPLLYRIRHITHHNTADRWCIYPLYDYAHCLSDYLEGVTHSCCSLEFVAHRPLYDWVLDSLDLPRPRPYQYEFAKLIPSYTLMSKRNLLRLVKERAVNGWDDPRMPTLAGLRRRGIPAAALRRFVIETGITTHDGGLTDIALFEHTLRDELNKTAPRRLAVLHPLKLILTNLPEGEVIPCQATNDPQNDAPSTRTVSLTREVFIERDDFAEVPPPKFHRLKPGGEVRLKYACIITLDEIVKDPATGAVTELRATAQLDTRAGQPNSNKKVKGTIHWVSAPESIEAEVRLYERLFTVPEPAAEDDFLKVLNPHSLETVYGARLEPALASAQPNEPVQFERLGYFTLDVAENEDAAADGDARLIFNRTITLRDTWAK</sequence>
<dbReference type="InterPro" id="IPR050132">
    <property type="entry name" value="Gln/Glu-tRNA_Ligase"/>
</dbReference>
<dbReference type="InterPro" id="IPR020056">
    <property type="entry name" value="Rbsml_bL25/Gln-tRNA_synth_N"/>
</dbReference>
<dbReference type="Proteomes" id="UP000071392">
    <property type="component" value="Unassembled WGS sequence"/>
</dbReference>
<comment type="similarity">
    <text evidence="1 11">Belongs to the class-I aminoacyl-tRNA synthetase family.</text>
</comment>
<comment type="catalytic activity">
    <reaction evidence="9">
        <text>tRNA(Gln) + L-glutamine + ATP = L-glutaminyl-tRNA(Gln) + AMP + diphosphate</text>
        <dbReference type="Rhea" id="RHEA:20121"/>
        <dbReference type="Rhea" id="RHEA-COMP:9662"/>
        <dbReference type="Rhea" id="RHEA-COMP:9681"/>
        <dbReference type="ChEBI" id="CHEBI:30616"/>
        <dbReference type="ChEBI" id="CHEBI:33019"/>
        <dbReference type="ChEBI" id="CHEBI:58359"/>
        <dbReference type="ChEBI" id="CHEBI:78442"/>
        <dbReference type="ChEBI" id="CHEBI:78521"/>
        <dbReference type="ChEBI" id="CHEBI:456215"/>
        <dbReference type="EC" id="6.1.1.18"/>
    </reaction>
</comment>
<dbReference type="RefSeq" id="WP_068710817.1">
    <property type="nucleotide sequence ID" value="NZ_LSZP01000004.1"/>
</dbReference>
<dbReference type="PANTHER" id="PTHR43097">
    <property type="entry name" value="GLUTAMINE-TRNA LIGASE"/>
    <property type="match status" value="1"/>
</dbReference>
<dbReference type="Pfam" id="PF03950">
    <property type="entry name" value="tRNA-synt_1c_C"/>
    <property type="match status" value="1"/>
</dbReference>
<dbReference type="PANTHER" id="PTHR43097:SF5">
    <property type="entry name" value="GLUTAMATE--TRNA LIGASE"/>
    <property type="match status" value="1"/>
</dbReference>
<feature type="domain" description="Glutamyl/glutaminyl-tRNA synthetase class Ib anti-codon binding" evidence="14">
    <location>
        <begin position="410"/>
        <end position="509"/>
    </location>
</feature>
<dbReference type="AlphaFoldDB" id="A0A139STK3"/>
<dbReference type="GO" id="GO:0006425">
    <property type="term" value="P:glutaminyl-tRNA aminoacylation"/>
    <property type="evidence" value="ECO:0007669"/>
    <property type="project" value="UniProtKB-UniRule"/>
</dbReference>
<dbReference type="GO" id="GO:0005829">
    <property type="term" value="C:cytosol"/>
    <property type="evidence" value="ECO:0007669"/>
    <property type="project" value="TreeGrafter"/>
</dbReference>
<proteinExistence type="inferred from homology"/>
<dbReference type="GO" id="GO:0005524">
    <property type="term" value="F:ATP binding"/>
    <property type="evidence" value="ECO:0007669"/>
    <property type="project" value="UniProtKB-KW"/>
</dbReference>
<evidence type="ECO:0000256" key="11">
    <source>
        <dbReference type="RuleBase" id="RU363037"/>
    </source>
</evidence>
<gene>
    <name evidence="16" type="ORF">AXK12_01100</name>
</gene>
<dbReference type="PRINTS" id="PR00987">
    <property type="entry name" value="TRNASYNTHGLU"/>
</dbReference>
<dbReference type="STRING" id="1548208.AXK12_01100"/>
<dbReference type="FunFam" id="3.40.50.620:FF:000037">
    <property type="entry name" value="Glutamine--tRNA ligase cytoplasmic"/>
    <property type="match status" value="1"/>
</dbReference>
<evidence type="ECO:0000256" key="4">
    <source>
        <dbReference type="ARBA" id="ARBA00022598"/>
    </source>
</evidence>
<dbReference type="InterPro" id="IPR011035">
    <property type="entry name" value="Ribosomal_bL25/Gln-tRNA_synth"/>
</dbReference>
<dbReference type="NCBIfam" id="TIGR00440">
    <property type="entry name" value="glnS"/>
    <property type="match status" value="1"/>
</dbReference>
<keyword evidence="8 11" id="KW-0030">Aminoacyl-tRNA synthetase</keyword>
<keyword evidence="5 11" id="KW-0547">Nucleotide-binding</keyword>
<feature type="region of interest" description="Disordered" evidence="12">
    <location>
        <begin position="136"/>
        <end position="160"/>
    </location>
</feature>
<dbReference type="InterPro" id="IPR020058">
    <property type="entry name" value="Glu/Gln-tRNA-synth_Ib_cat-dom"/>
</dbReference>
<dbReference type="InterPro" id="IPR001412">
    <property type="entry name" value="aa-tRNA-synth_I_CS"/>
</dbReference>
<evidence type="ECO:0000256" key="3">
    <source>
        <dbReference type="ARBA" id="ARBA00022490"/>
    </source>
</evidence>
<evidence type="ECO:0000259" key="13">
    <source>
        <dbReference type="Pfam" id="PF00749"/>
    </source>
</evidence>
<dbReference type="Gene3D" id="3.40.50.620">
    <property type="entry name" value="HUPs"/>
    <property type="match status" value="1"/>
</dbReference>
<evidence type="ECO:0000256" key="1">
    <source>
        <dbReference type="ARBA" id="ARBA00005594"/>
    </source>
</evidence>